<feature type="domain" description="vWA-MoxR associated protein C-terminal" evidence="3">
    <location>
        <begin position="240"/>
        <end position="477"/>
    </location>
</feature>
<dbReference type="Pfam" id="PF19916">
    <property type="entry name" value="VMAP-M0"/>
    <property type="match status" value="1"/>
</dbReference>
<proteinExistence type="predicted"/>
<protein>
    <submittedName>
        <fullName evidence="4">Uncharacterized protein</fullName>
    </submittedName>
</protein>
<evidence type="ECO:0000259" key="1">
    <source>
        <dbReference type="Pfam" id="PF19916"/>
    </source>
</evidence>
<name>A0A919PEK9_9ACTN</name>
<sequence>MPETDQQPNAEAIAHRRRIRKELIQALAAASVLQDADGWSLFLQELSLTLGSGVPAVGHSSFHVRVIKVVNHCSRRADGMRSIAESVNLLDPESTDTAAILRCVDEWHVVDLFADVDVLWLREELQVLRATTGDLHRWAIEIRMTEQPGYCTTAWQLFASLAGENASEGVLPCLRFLERIPPLLSAAAGARLRELLATLSNRWELADYRAEHPAESAVPAAPADMAYLIIQFDKYGGDGDSYLVSHWRQWATVWQPVRGEDRRVLESDLEATVVEIVAEAERRWAEHMGPVTIEFILPDPLLDLPVEEFRRELQSVEATPLAIKYPVYVRSLNRLRSTEWHRVWRNRWQRRATARVADHVVHCAADGSGAVQVEASLGGGAVVMMLSEPPQLGSAGERQLLAGLRAGLPAVLWHRRTYPRPQRCETVTSMIRDALLGSGLAELPIHVAELRKRAWGEDPAQRHYHVGNGIVILWDDPDRLPDRAAAGPITGEARG</sequence>
<keyword evidence="5" id="KW-1185">Reference proteome</keyword>
<dbReference type="EMBL" id="BONQ01000014">
    <property type="protein sequence ID" value="GIG42509.1"/>
    <property type="molecule type" value="Genomic_DNA"/>
</dbReference>
<comment type="caution">
    <text evidence="4">The sequence shown here is derived from an EMBL/GenBank/DDBJ whole genome shotgun (WGS) entry which is preliminary data.</text>
</comment>
<dbReference type="Proteomes" id="UP000660611">
    <property type="component" value="Unassembled WGS sequence"/>
</dbReference>
<dbReference type="AlphaFoldDB" id="A0A919PEK9"/>
<evidence type="ECO:0000313" key="4">
    <source>
        <dbReference type="EMBL" id="GIG42509.1"/>
    </source>
</evidence>
<evidence type="ECO:0000259" key="2">
    <source>
        <dbReference type="Pfam" id="PF19956"/>
    </source>
</evidence>
<evidence type="ECO:0000313" key="5">
    <source>
        <dbReference type="Proteomes" id="UP000660611"/>
    </source>
</evidence>
<reference evidence="4" key="1">
    <citation type="submission" date="2021-01" db="EMBL/GenBank/DDBJ databases">
        <title>Whole genome shotgun sequence of Dactylosporangium siamense NBRC 106093.</title>
        <authorList>
            <person name="Komaki H."/>
            <person name="Tamura T."/>
        </authorList>
    </citation>
    <scope>NUCLEOTIDE SEQUENCE</scope>
    <source>
        <strain evidence="4">NBRC 106093</strain>
    </source>
</reference>
<feature type="domain" description="Effector-associated" evidence="2">
    <location>
        <begin position="25"/>
        <end position="105"/>
    </location>
</feature>
<dbReference type="InterPro" id="IPR045555">
    <property type="entry name" value="VMAP-M0"/>
</dbReference>
<accession>A0A919PEK9</accession>
<dbReference type="InterPro" id="IPR045431">
    <property type="entry name" value="EAD2"/>
</dbReference>
<gene>
    <name evidence="4" type="ORF">Dsi01nite_005500</name>
</gene>
<organism evidence="4 5">
    <name type="scientific">Dactylosporangium siamense</name>
    <dbReference type="NCBI Taxonomy" id="685454"/>
    <lineage>
        <taxon>Bacteria</taxon>
        <taxon>Bacillati</taxon>
        <taxon>Actinomycetota</taxon>
        <taxon>Actinomycetes</taxon>
        <taxon>Micromonosporales</taxon>
        <taxon>Micromonosporaceae</taxon>
        <taxon>Dactylosporangium</taxon>
    </lineage>
</organism>
<dbReference type="Pfam" id="PF19956">
    <property type="entry name" value="EAD2"/>
    <property type="match status" value="1"/>
</dbReference>
<feature type="domain" description="vWA-MoxR associated protein middle region 0" evidence="1">
    <location>
        <begin position="117"/>
        <end position="208"/>
    </location>
</feature>
<evidence type="ECO:0000259" key="3">
    <source>
        <dbReference type="Pfam" id="PF20028"/>
    </source>
</evidence>
<dbReference type="InterPro" id="IPR045450">
    <property type="entry name" value="VMAP_C"/>
</dbReference>
<dbReference type="Pfam" id="PF20028">
    <property type="entry name" value="VMAP-C"/>
    <property type="match status" value="1"/>
</dbReference>
<dbReference type="RefSeq" id="WP_203844385.1">
    <property type="nucleotide sequence ID" value="NZ_BAAAVW010000005.1"/>
</dbReference>